<feature type="compositionally biased region" description="Polar residues" evidence="1">
    <location>
        <begin position="336"/>
        <end position="363"/>
    </location>
</feature>
<proteinExistence type="predicted"/>
<feature type="compositionally biased region" description="Low complexity" evidence="1">
    <location>
        <begin position="293"/>
        <end position="304"/>
    </location>
</feature>
<feature type="compositionally biased region" description="Polar residues" evidence="1">
    <location>
        <begin position="266"/>
        <end position="275"/>
    </location>
</feature>
<dbReference type="Proteomes" id="UP000308652">
    <property type="component" value="Unassembled WGS sequence"/>
</dbReference>
<feature type="compositionally biased region" description="Polar residues" evidence="1">
    <location>
        <begin position="80"/>
        <end position="90"/>
    </location>
</feature>
<reference evidence="2 3" key="1">
    <citation type="journal article" date="2019" name="Nat. Ecol. Evol.">
        <title>Megaphylogeny resolves global patterns of mushroom evolution.</title>
        <authorList>
            <person name="Varga T."/>
            <person name="Krizsan K."/>
            <person name="Foldi C."/>
            <person name="Dima B."/>
            <person name="Sanchez-Garcia M."/>
            <person name="Sanchez-Ramirez S."/>
            <person name="Szollosi G.J."/>
            <person name="Szarkandi J.G."/>
            <person name="Papp V."/>
            <person name="Albert L."/>
            <person name="Andreopoulos W."/>
            <person name="Angelini C."/>
            <person name="Antonin V."/>
            <person name="Barry K.W."/>
            <person name="Bougher N.L."/>
            <person name="Buchanan P."/>
            <person name="Buyck B."/>
            <person name="Bense V."/>
            <person name="Catcheside P."/>
            <person name="Chovatia M."/>
            <person name="Cooper J."/>
            <person name="Damon W."/>
            <person name="Desjardin D."/>
            <person name="Finy P."/>
            <person name="Geml J."/>
            <person name="Haridas S."/>
            <person name="Hughes K."/>
            <person name="Justo A."/>
            <person name="Karasinski D."/>
            <person name="Kautmanova I."/>
            <person name="Kiss B."/>
            <person name="Kocsube S."/>
            <person name="Kotiranta H."/>
            <person name="LaButti K.M."/>
            <person name="Lechner B.E."/>
            <person name="Liimatainen K."/>
            <person name="Lipzen A."/>
            <person name="Lukacs Z."/>
            <person name="Mihaltcheva S."/>
            <person name="Morgado L.N."/>
            <person name="Niskanen T."/>
            <person name="Noordeloos M.E."/>
            <person name="Ohm R.A."/>
            <person name="Ortiz-Santana B."/>
            <person name="Ovrebo C."/>
            <person name="Racz N."/>
            <person name="Riley R."/>
            <person name="Savchenko A."/>
            <person name="Shiryaev A."/>
            <person name="Soop K."/>
            <person name="Spirin V."/>
            <person name="Szebenyi C."/>
            <person name="Tomsovsky M."/>
            <person name="Tulloss R.E."/>
            <person name="Uehling J."/>
            <person name="Grigoriev I.V."/>
            <person name="Vagvolgyi C."/>
            <person name="Papp T."/>
            <person name="Martin F.M."/>
            <person name="Miettinen O."/>
            <person name="Hibbett D.S."/>
            <person name="Nagy L.G."/>
        </authorList>
    </citation>
    <scope>NUCLEOTIDE SEQUENCE [LARGE SCALE GENOMIC DNA]</scope>
    <source>
        <strain evidence="2 3">CBS 166.37</strain>
    </source>
</reference>
<dbReference type="AlphaFoldDB" id="A0A5C3MK16"/>
<feature type="compositionally biased region" description="Basic and acidic residues" evidence="1">
    <location>
        <begin position="792"/>
        <end position="802"/>
    </location>
</feature>
<organism evidence="2 3">
    <name type="scientific">Crucibulum laeve</name>
    <dbReference type="NCBI Taxonomy" id="68775"/>
    <lineage>
        <taxon>Eukaryota</taxon>
        <taxon>Fungi</taxon>
        <taxon>Dikarya</taxon>
        <taxon>Basidiomycota</taxon>
        <taxon>Agaricomycotina</taxon>
        <taxon>Agaricomycetes</taxon>
        <taxon>Agaricomycetidae</taxon>
        <taxon>Agaricales</taxon>
        <taxon>Agaricineae</taxon>
        <taxon>Nidulariaceae</taxon>
        <taxon>Crucibulum</taxon>
    </lineage>
</organism>
<feature type="region of interest" description="Disordered" evidence="1">
    <location>
        <begin position="681"/>
        <end position="716"/>
    </location>
</feature>
<feature type="region of interest" description="Disordered" evidence="1">
    <location>
        <begin position="569"/>
        <end position="590"/>
    </location>
</feature>
<protein>
    <submittedName>
        <fullName evidence="2">Uncharacterized protein</fullName>
    </submittedName>
</protein>
<feature type="compositionally biased region" description="Polar residues" evidence="1">
    <location>
        <begin position="685"/>
        <end position="698"/>
    </location>
</feature>
<gene>
    <name evidence="2" type="ORF">BDQ12DRAFT_708216</name>
</gene>
<accession>A0A5C3MK16</accession>
<feature type="region of interest" description="Disordered" evidence="1">
    <location>
        <begin position="751"/>
        <end position="803"/>
    </location>
</feature>
<dbReference type="EMBL" id="ML213590">
    <property type="protein sequence ID" value="TFK44228.1"/>
    <property type="molecule type" value="Genomic_DNA"/>
</dbReference>
<feature type="compositionally biased region" description="Basic and acidic residues" evidence="1">
    <location>
        <begin position="572"/>
        <end position="590"/>
    </location>
</feature>
<keyword evidence="3" id="KW-1185">Reference proteome</keyword>
<feature type="region of interest" description="Disordered" evidence="1">
    <location>
        <begin position="1"/>
        <end position="488"/>
    </location>
</feature>
<feature type="compositionally biased region" description="Low complexity" evidence="1">
    <location>
        <begin position="235"/>
        <end position="249"/>
    </location>
</feature>
<dbReference type="STRING" id="68775.A0A5C3MK16"/>
<evidence type="ECO:0000313" key="3">
    <source>
        <dbReference type="Proteomes" id="UP000308652"/>
    </source>
</evidence>
<feature type="compositionally biased region" description="Polar residues" evidence="1">
    <location>
        <begin position="432"/>
        <end position="443"/>
    </location>
</feature>
<feature type="compositionally biased region" description="Basic and acidic residues" evidence="1">
    <location>
        <begin position="461"/>
        <end position="470"/>
    </location>
</feature>
<evidence type="ECO:0000313" key="2">
    <source>
        <dbReference type="EMBL" id="TFK44228.1"/>
    </source>
</evidence>
<evidence type="ECO:0000256" key="1">
    <source>
        <dbReference type="SAM" id="MobiDB-lite"/>
    </source>
</evidence>
<feature type="compositionally biased region" description="Polar residues" evidence="1">
    <location>
        <begin position="52"/>
        <end position="72"/>
    </location>
</feature>
<feature type="compositionally biased region" description="Basic and acidic residues" evidence="1">
    <location>
        <begin position="23"/>
        <end position="36"/>
    </location>
</feature>
<name>A0A5C3MK16_9AGAR</name>
<sequence>MATNDEVLKPILLRSSTPAPNEKVLKYLEGMSREGDQPDNTPPRSIADPNEYRSNGARSPQIYSPAPRSQASDARLNLEGSPTSYTNRNGVKSAHGDDIDGDDADSNVQDGLRSEAGETILPMREPGPHDPPGPKYESYDSGPSFGNFGPLPMDDHPAASGNPFAHSSWNPTWIDKAQANGPWNLDTNMNGVGLTQGGQAAYPAGLMSGQPSKVPLPPSEYASPRHGSMNIEVESPSSKSRPPLSLVPSQKAPSVMSGGDGPHSPKTPSRAQSRATNRDDRPLSPLSGRSKVTTKTRATDKGTTYPPLPESRIGDGDTDFDSPASPTKSRARSKAPSISPSDSPSQTRVNYTSSKTPYNGSSRSPPPGSVMSGGAGHQSRPFSPYRHAPTTEDLLHAAVRGRALAIPEEDEREQSVAQSKAASAMASPRSKAASQLNGKSPSYISAGKQPSVAGSRNSRLSRAERGDGDRTPTPSRPRTPEQDLLDPEEARIVRDALAAQTPRTSYYAASLEPDVANHFHDVDLCVLLHQESDTTQHEIVRRALRKAIRQRVKKLGMKYDTESIKQFKKAHHDHDPSVHLRPDYPNEEPPKWASDIKRELVLMQQRIESLGPKIEGLKSPQDQSFNNGGSRFAYEGDDYTRTPQTQTINIQTQPTGTMADSMYQAPETELIMEDGDEREFDDMTETQQRGEPSRTNGETRSHVGSFFLDGRDDSPGQQFLEEELYKLRQKPHGSQSGLSHRTWEVAHHDHDDYEETNNGHGPAPSGMPTIPDTNVENGEEERSTSPPLPDLPHGDDESHHEMAVTPQGPWHAAQYGGGNEGESNLAPWQRIHQRLLSWAIIWPMSELDQALNSTTRGKQVDEVALSIWSAQTYKRYVRARLTDNPPGVVDRLFVPPNMADAISNAVFHGRHGDACGMLRDLWSPFGLEGMPRLLVVLAKHRSDPNHWVVHRFSLPDGALTTYDSYPERTLPDGRPLGWWFAIRVAWPNAIYPSPDHLMQKMVRLHRPMQLPIDNSVAAAGIWRNILMGSRAERSLDLERLRDLINTEVKNLRQRKQMGKLSIGVPRPTWEDMN</sequence>
<dbReference type="OrthoDB" id="2562444at2759"/>